<name>A0ABW7TLS0_9NOCA</name>
<evidence type="ECO:0000313" key="1">
    <source>
        <dbReference type="EMBL" id="MFI1461951.1"/>
    </source>
</evidence>
<dbReference type="EMBL" id="JBIRUQ010000003">
    <property type="protein sequence ID" value="MFI1461951.1"/>
    <property type="molecule type" value="Genomic_DNA"/>
</dbReference>
<comment type="caution">
    <text evidence="1">The sequence shown here is derived from an EMBL/GenBank/DDBJ whole genome shotgun (WGS) entry which is preliminary data.</text>
</comment>
<accession>A0ABW7TLS0</accession>
<protein>
    <submittedName>
        <fullName evidence="1">Uncharacterized protein</fullName>
    </submittedName>
</protein>
<keyword evidence="2" id="KW-1185">Reference proteome</keyword>
<proteinExistence type="predicted"/>
<gene>
    <name evidence="1" type="ORF">ACH4WX_14670</name>
</gene>
<evidence type="ECO:0000313" key="2">
    <source>
        <dbReference type="Proteomes" id="UP001611263"/>
    </source>
</evidence>
<reference evidence="1 2" key="1">
    <citation type="submission" date="2024-10" db="EMBL/GenBank/DDBJ databases">
        <title>The Natural Products Discovery Center: Release of the First 8490 Sequenced Strains for Exploring Actinobacteria Biosynthetic Diversity.</title>
        <authorList>
            <person name="Kalkreuter E."/>
            <person name="Kautsar S.A."/>
            <person name="Yang D."/>
            <person name="Bader C.D."/>
            <person name="Teijaro C.N."/>
            <person name="Fluegel L."/>
            <person name="Davis C.M."/>
            <person name="Simpson J.R."/>
            <person name="Lauterbach L."/>
            <person name="Steele A.D."/>
            <person name="Gui C."/>
            <person name="Meng S."/>
            <person name="Li G."/>
            <person name="Viehrig K."/>
            <person name="Ye F."/>
            <person name="Su P."/>
            <person name="Kiefer A.F."/>
            <person name="Nichols A."/>
            <person name="Cepeda A.J."/>
            <person name="Yan W."/>
            <person name="Fan B."/>
            <person name="Jiang Y."/>
            <person name="Adhikari A."/>
            <person name="Zheng C.-J."/>
            <person name="Schuster L."/>
            <person name="Cowan T.M."/>
            <person name="Smanski M.J."/>
            <person name="Chevrette M.G."/>
            <person name="De Carvalho L.P.S."/>
            <person name="Shen B."/>
        </authorList>
    </citation>
    <scope>NUCLEOTIDE SEQUENCE [LARGE SCALE GENOMIC DNA]</scope>
    <source>
        <strain evidence="1 2">NPDC020568</strain>
    </source>
</reference>
<organism evidence="1 2">
    <name type="scientific">Nocardia carnea</name>
    <dbReference type="NCBI Taxonomy" id="37328"/>
    <lineage>
        <taxon>Bacteria</taxon>
        <taxon>Bacillati</taxon>
        <taxon>Actinomycetota</taxon>
        <taxon>Actinomycetes</taxon>
        <taxon>Mycobacteriales</taxon>
        <taxon>Nocardiaceae</taxon>
        <taxon>Nocardia</taxon>
    </lineage>
</organism>
<dbReference type="GeneID" id="93505181"/>
<dbReference type="RefSeq" id="WP_033242878.1">
    <property type="nucleotide sequence ID" value="NZ_JBIRUQ010000003.1"/>
</dbReference>
<sequence length="77" mass="8912">MSELGEQNWYSPEKIGFFTDVVREGISITVGQIELFAPAIEQPYRLDDATVNHAQRMYEDQRDQQVLFRNPGRPVGR</sequence>
<dbReference type="Proteomes" id="UP001611263">
    <property type="component" value="Unassembled WGS sequence"/>
</dbReference>